<organism evidence="2 3">
    <name type="scientific">Rhodanobacter hydrolyticus</name>
    <dbReference type="NCBI Taxonomy" id="2250595"/>
    <lineage>
        <taxon>Bacteria</taxon>
        <taxon>Pseudomonadati</taxon>
        <taxon>Pseudomonadota</taxon>
        <taxon>Gammaproteobacteria</taxon>
        <taxon>Lysobacterales</taxon>
        <taxon>Rhodanobacteraceae</taxon>
        <taxon>Rhodanobacter</taxon>
    </lineage>
</organism>
<accession>A0ABW8J6C5</accession>
<comment type="caution">
    <text evidence="2">The sequence shown here is derived from an EMBL/GenBank/DDBJ whole genome shotgun (WGS) entry which is preliminary data.</text>
</comment>
<dbReference type="Gene3D" id="3.40.50.1820">
    <property type="entry name" value="alpha/beta hydrolase"/>
    <property type="match status" value="1"/>
</dbReference>
<evidence type="ECO:0000313" key="2">
    <source>
        <dbReference type="EMBL" id="MFK2877144.1"/>
    </source>
</evidence>
<dbReference type="EMBL" id="JADIKK010000008">
    <property type="protein sequence ID" value="MFK2877144.1"/>
    <property type="molecule type" value="Genomic_DNA"/>
</dbReference>
<sequence length="330" mass="35628">MSRRRFLALSAGALAGVCAGSYASGIRLPSPRADKTAMDAARFHALRRYTQTAFGRIAHVEQGSGPAALFLHGFPLNGFQWRGALDRLAAYRRCIAPDYLGLGYTEVADGQSCAPQAQVAMLVALLDALGVEHADVVANDSGGAIAQLLLAHHPERVRSLLLTNCDTELDCPPPALLPVIALAKQGRFVDDWLGKWRHDHVLARSAAGIGGMCYADPADPTDEAIETYFAPLLASQRSRDCAHAYATALEHNSLSGIGPALARSRVPVRIVWGDADTIFSANNADYLARAFGHSLGVRRLKDSKLFWPEERPDVIAEEAHRLWTTQGDKA</sequence>
<protein>
    <submittedName>
        <fullName evidence="2">Alpha/beta hydrolase</fullName>
    </submittedName>
</protein>
<dbReference type="GO" id="GO:0016787">
    <property type="term" value="F:hydrolase activity"/>
    <property type="evidence" value="ECO:0007669"/>
    <property type="project" value="UniProtKB-KW"/>
</dbReference>
<dbReference type="PANTHER" id="PTHR43689:SF8">
    <property type="entry name" value="ALPHA_BETA-HYDROLASES SUPERFAMILY PROTEIN"/>
    <property type="match status" value="1"/>
</dbReference>
<dbReference type="InterPro" id="IPR000073">
    <property type="entry name" value="AB_hydrolase_1"/>
</dbReference>
<evidence type="ECO:0000313" key="3">
    <source>
        <dbReference type="Proteomes" id="UP001620339"/>
    </source>
</evidence>
<proteinExistence type="predicted"/>
<dbReference type="PRINTS" id="PR00111">
    <property type="entry name" value="ABHYDROLASE"/>
</dbReference>
<reference evidence="2 3" key="1">
    <citation type="submission" date="2020-10" db="EMBL/GenBank/DDBJ databases">
        <title>Phylogeny of dyella-like bacteria.</title>
        <authorList>
            <person name="Fu J."/>
        </authorList>
    </citation>
    <scope>NUCLEOTIDE SEQUENCE [LARGE SCALE GENOMIC DNA]</scope>
    <source>
        <strain evidence="2 3">KACC 19113</strain>
    </source>
</reference>
<dbReference type="PANTHER" id="PTHR43689">
    <property type="entry name" value="HYDROLASE"/>
    <property type="match status" value="1"/>
</dbReference>
<dbReference type="InterPro" id="IPR029058">
    <property type="entry name" value="AB_hydrolase_fold"/>
</dbReference>
<keyword evidence="2" id="KW-0378">Hydrolase</keyword>
<gene>
    <name evidence="2" type="ORF">ISP25_08720</name>
</gene>
<dbReference type="Pfam" id="PF00561">
    <property type="entry name" value="Abhydrolase_1"/>
    <property type="match status" value="1"/>
</dbReference>
<dbReference type="PRINTS" id="PR00412">
    <property type="entry name" value="EPOXHYDRLASE"/>
</dbReference>
<keyword evidence="3" id="KW-1185">Reference proteome</keyword>
<dbReference type="Proteomes" id="UP001620339">
    <property type="component" value="Unassembled WGS sequence"/>
</dbReference>
<dbReference type="InterPro" id="IPR000639">
    <property type="entry name" value="Epox_hydrolase-like"/>
</dbReference>
<evidence type="ECO:0000259" key="1">
    <source>
        <dbReference type="Pfam" id="PF00561"/>
    </source>
</evidence>
<name>A0ABW8J6C5_9GAMM</name>
<feature type="domain" description="AB hydrolase-1" evidence="1">
    <location>
        <begin position="69"/>
        <end position="297"/>
    </location>
</feature>
<dbReference type="SUPFAM" id="SSF53474">
    <property type="entry name" value="alpha/beta-Hydrolases"/>
    <property type="match status" value="1"/>
</dbReference>